<keyword evidence="3" id="KW-1185">Reference proteome</keyword>
<dbReference type="GeneID" id="19208988"/>
<evidence type="ECO:0000259" key="1">
    <source>
        <dbReference type="PROSITE" id="PS50011"/>
    </source>
</evidence>
<feature type="domain" description="Protein kinase" evidence="1">
    <location>
        <begin position="15"/>
        <end position="301"/>
    </location>
</feature>
<protein>
    <submittedName>
        <fullName evidence="2">Kinase-like protein</fullName>
    </submittedName>
</protein>
<dbReference type="PIRSF" id="PIRSF000654">
    <property type="entry name" value="Integrin-linked_kinase"/>
    <property type="match status" value="1"/>
</dbReference>
<dbReference type="InterPro" id="IPR008266">
    <property type="entry name" value="Tyr_kinase_AS"/>
</dbReference>
<dbReference type="OMA" id="RSECASR"/>
<evidence type="ECO:0000313" key="3">
    <source>
        <dbReference type="Proteomes" id="UP000053558"/>
    </source>
</evidence>
<keyword evidence="2" id="KW-0808">Transferase</keyword>
<dbReference type="InterPro" id="IPR011009">
    <property type="entry name" value="Kinase-like_dom_sf"/>
</dbReference>
<dbReference type="Gene3D" id="1.10.510.10">
    <property type="entry name" value="Transferase(Phosphotransferase) domain 1"/>
    <property type="match status" value="1"/>
</dbReference>
<comment type="caution">
    <text evidence="2">The sequence shown here is derived from an EMBL/GenBank/DDBJ whole genome shotgun (WGS) entry which is preliminary data.</text>
</comment>
<dbReference type="PANTHER" id="PTHR44329">
    <property type="entry name" value="SERINE/THREONINE-PROTEIN KINASE TNNI3K-RELATED"/>
    <property type="match status" value="1"/>
</dbReference>
<organism evidence="2 3">
    <name type="scientific">Coniophora puteana (strain RWD-64-598)</name>
    <name type="common">Brown rot fungus</name>
    <dbReference type="NCBI Taxonomy" id="741705"/>
    <lineage>
        <taxon>Eukaryota</taxon>
        <taxon>Fungi</taxon>
        <taxon>Dikarya</taxon>
        <taxon>Basidiomycota</taxon>
        <taxon>Agaricomycotina</taxon>
        <taxon>Agaricomycetes</taxon>
        <taxon>Agaricomycetidae</taxon>
        <taxon>Boletales</taxon>
        <taxon>Coniophorineae</taxon>
        <taxon>Coniophoraceae</taxon>
        <taxon>Coniophora</taxon>
    </lineage>
</organism>
<dbReference type="Proteomes" id="UP000053558">
    <property type="component" value="Unassembled WGS sequence"/>
</dbReference>
<dbReference type="InterPro" id="IPR000719">
    <property type="entry name" value="Prot_kinase_dom"/>
</dbReference>
<dbReference type="EMBL" id="JH711577">
    <property type="protein sequence ID" value="EIW81664.1"/>
    <property type="molecule type" value="Genomic_DNA"/>
</dbReference>
<dbReference type="PROSITE" id="PS00109">
    <property type="entry name" value="PROTEIN_KINASE_TYR"/>
    <property type="match status" value="1"/>
</dbReference>
<dbReference type="GO" id="GO:0004674">
    <property type="term" value="F:protein serine/threonine kinase activity"/>
    <property type="evidence" value="ECO:0007669"/>
    <property type="project" value="TreeGrafter"/>
</dbReference>
<dbReference type="InterPro" id="IPR051681">
    <property type="entry name" value="Ser/Thr_Kinases-Pseudokinases"/>
</dbReference>
<dbReference type="RefSeq" id="XP_007767451.1">
    <property type="nucleotide sequence ID" value="XM_007769261.1"/>
</dbReference>
<dbReference type="KEGG" id="cput:CONPUDRAFT_72087"/>
<accession>A0A5M3MSD9</accession>
<keyword evidence="2" id="KW-0418">Kinase</keyword>
<sequence length="301" mass="33422">MNQAQITDITSQVTKLEVHQRGGGSSGDVFYGEWRSSQGQTKVAIKTVRVCTDDPAEIANILQKFMREARVWATLKHEHIVPFCGIASDLAPRRGIPSVISPWYDSGSLRTYYNQHWQDGNGVAVNTRKSIMFGVLDGLKYLHTRDPPVVHGDLSTQNVLIDDKGQPRLTDFGLSVLVDIPGFTTVTNRGTYKYMAVELFGDGPGGPGTVPKKTKESDIWAFGILSLEILSNLEPYVAPSGQSLKDAVVITNVPKGHRPDHDRFRQYVDDDLWAMCKSCLRTDPRNRFTAEDISRNLAGKC</sequence>
<dbReference type="Pfam" id="PF00069">
    <property type="entry name" value="Pkinase"/>
    <property type="match status" value="1"/>
</dbReference>
<evidence type="ECO:0000313" key="2">
    <source>
        <dbReference type="EMBL" id="EIW81664.1"/>
    </source>
</evidence>
<dbReference type="PROSITE" id="PS50011">
    <property type="entry name" value="PROTEIN_KINASE_DOM"/>
    <property type="match status" value="1"/>
</dbReference>
<name>A0A5M3MSD9_CONPW</name>
<reference evidence="3" key="1">
    <citation type="journal article" date="2012" name="Science">
        <title>The Paleozoic origin of enzymatic lignin decomposition reconstructed from 31 fungal genomes.</title>
        <authorList>
            <person name="Floudas D."/>
            <person name="Binder M."/>
            <person name="Riley R."/>
            <person name="Barry K."/>
            <person name="Blanchette R.A."/>
            <person name="Henrissat B."/>
            <person name="Martinez A.T."/>
            <person name="Otillar R."/>
            <person name="Spatafora J.W."/>
            <person name="Yadav J.S."/>
            <person name="Aerts A."/>
            <person name="Benoit I."/>
            <person name="Boyd A."/>
            <person name="Carlson A."/>
            <person name="Copeland A."/>
            <person name="Coutinho P.M."/>
            <person name="de Vries R.P."/>
            <person name="Ferreira P."/>
            <person name="Findley K."/>
            <person name="Foster B."/>
            <person name="Gaskell J."/>
            <person name="Glotzer D."/>
            <person name="Gorecki P."/>
            <person name="Heitman J."/>
            <person name="Hesse C."/>
            <person name="Hori C."/>
            <person name="Igarashi K."/>
            <person name="Jurgens J.A."/>
            <person name="Kallen N."/>
            <person name="Kersten P."/>
            <person name="Kohler A."/>
            <person name="Kuees U."/>
            <person name="Kumar T.K.A."/>
            <person name="Kuo A."/>
            <person name="LaButti K."/>
            <person name="Larrondo L.F."/>
            <person name="Lindquist E."/>
            <person name="Ling A."/>
            <person name="Lombard V."/>
            <person name="Lucas S."/>
            <person name="Lundell T."/>
            <person name="Martin R."/>
            <person name="McLaughlin D.J."/>
            <person name="Morgenstern I."/>
            <person name="Morin E."/>
            <person name="Murat C."/>
            <person name="Nagy L.G."/>
            <person name="Nolan M."/>
            <person name="Ohm R.A."/>
            <person name="Patyshakuliyeva A."/>
            <person name="Rokas A."/>
            <person name="Ruiz-Duenas F.J."/>
            <person name="Sabat G."/>
            <person name="Salamov A."/>
            <person name="Samejima M."/>
            <person name="Schmutz J."/>
            <person name="Slot J.C."/>
            <person name="St John F."/>
            <person name="Stenlid J."/>
            <person name="Sun H."/>
            <person name="Sun S."/>
            <person name="Syed K."/>
            <person name="Tsang A."/>
            <person name="Wiebenga A."/>
            <person name="Young D."/>
            <person name="Pisabarro A."/>
            <person name="Eastwood D.C."/>
            <person name="Martin F."/>
            <person name="Cullen D."/>
            <person name="Grigoriev I.V."/>
            <person name="Hibbett D.S."/>
        </authorList>
    </citation>
    <scope>NUCLEOTIDE SEQUENCE [LARGE SCALE GENOMIC DNA]</scope>
    <source>
        <strain evidence="3">RWD-64-598 SS2</strain>
    </source>
</reference>
<dbReference type="OrthoDB" id="346907at2759"/>
<dbReference type="AlphaFoldDB" id="A0A5M3MSD9"/>
<dbReference type="GO" id="GO:0005524">
    <property type="term" value="F:ATP binding"/>
    <property type="evidence" value="ECO:0007669"/>
    <property type="project" value="InterPro"/>
</dbReference>
<gene>
    <name evidence="2" type="ORF">CONPUDRAFT_72087</name>
</gene>
<proteinExistence type="predicted"/>
<dbReference type="SUPFAM" id="SSF56112">
    <property type="entry name" value="Protein kinase-like (PK-like)"/>
    <property type="match status" value="1"/>
</dbReference>